<dbReference type="InterPro" id="IPR036322">
    <property type="entry name" value="WD40_repeat_dom_sf"/>
</dbReference>
<evidence type="ECO:0000313" key="2">
    <source>
        <dbReference type="EMBL" id="CCE91418.1"/>
    </source>
</evidence>
<evidence type="ECO:0000256" key="1">
    <source>
        <dbReference type="SAM" id="MobiDB-lite"/>
    </source>
</evidence>
<dbReference type="OrthoDB" id="7668193at2759"/>
<dbReference type="SUPFAM" id="SSF50978">
    <property type="entry name" value="WD40 repeat-like"/>
    <property type="match status" value="1"/>
</dbReference>
<dbReference type="GeneID" id="11500753"/>
<dbReference type="KEGG" id="tdl:TDEL_0C05290"/>
<sequence length="448" mass="50132">MMANHKDDIGLPDCSLRYHKSEVTSLIFVTWPLRSQTPILISGDAGGVLVCWDPVTRRPIFTFNRNLESRVVAIQDLEDGLIAVLFKDHKLRFLQLPNKSLQSTNSKGCDTNELAAPELNEIYKIPVNTLNFANFLLQKIGERSYRLVCTNTQDSEAIDIYTFNLSDMHSLKRIYKGVNFSGIIEKIPNEPPASKADKLGIVMKFIERDGDIYCGLESGYVIGFRLHNNAESNEDNISSSFNFIEIVYVSSAHYPNPVLDLSLDTSNGDILSTSTADQIGIHRNFQLKPNVKEKFISDDSGFIKAPVDMTIACTIFQQMPMSKLSHIVPLNDCLLISSWTGRTLIIRANEVLAKISKSKSSVMVSESSQGSFQGENDTKKIEEPDKVSSLAGYPSPAGQAELGHESDIKIRPGQRRRIKNFLEKSWCVIGYEDGSIAFHQIYLDQRVI</sequence>
<dbReference type="eggNOG" id="ENOG502QU4T">
    <property type="taxonomic scope" value="Eukaryota"/>
</dbReference>
<protein>
    <recommendedName>
        <fullName evidence="4">ASTRA-associated protein 1</fullName>
    </recommendedName>
</protein>
<dbReference type="EMBL" id="HE616744">
    <property type="protein sequence ID" value="CCE91418.1"/>
    <property type="molecule type" value="Genomic_DNA"/>
</dbReference>
<name>G8ZSC6_TORDE</name>
<dbReference type="STRING" id="1076872.G8ZSC6"/>
<dbReference type="FunCoup" id="G8ZSC6">
    <property type="interactions" value="68"/>
</dbReference>
<dbReference type="Gene3D" id="2.130.10.10">
    <property type="entry name" value="YVTN repeat-like/Quinoprotein amine dehydrogenase"/>
    <property type="match status" value="1"/>
</dbReference>
<keyword evidence="3" id="KW-1185">Reference proteome</keyword>
<feature type="region of interest" description="Disordered" evidence="1">
    <location>
        <begin position="384"/>
        <end position="406"/>
    </location>
</feature>
<reference evidence="2 3" key="1">
    <citation type="journal article" date="2011" name="Proc. Natl. Acad. Sci. U.S.A.">
        <title>Evolutionary erosion of yeast sex chromosomes by mating-type switching accidents.</title>
        <authorList>
            <person name="Gordon J.L."/>
            <person name="Armisen D."/>
            <person name="Proux-Wera E."/>
            <person name="Oheigeartaigh S.S."/>
            <person name="Byrne K.P."/>
            <person name="Wolfe K.H."/>
        </authorList>
    </citation>
    <scope>NUCLEOTIDE SEQUENCE [LARGE SCALE GENOMIC DNA]</scope>
    <source>
        <strain evidence="3">ATCC 10662 / CBS 1146 / NBRC 0425 / NCYC 2629 / NRRL Y-866</strain>
    </source>
</reference>
<dbReference type="Proteomes" id="UP000005627">
    <property type="component" value="Chromosome 3"/>
</dbReference>
<accession>G8ZSC6</accession>
<dbReference type="RefSeq" id="XP_003680629.1">
    <property type="nucleotide sequence ID" value="XM_003680581.1"/>
</dbReference>
<proteinExistence type="predicted"/>
<dbReference type="HOGENOM" id="CLU_045414_1_0_1"/>
<evidence type="ECO:0008006" key="4">
    <source>
        <dbReference type="Google" id="ProtNLM"/>
    </source>
</evidence>
<gene>
    <name evidence="2" type="primary">TDEL0C05290</name>
    <name evidence="2" type="ORF">TDEL_0C05290</name>
</gene>
<dbReference type="InterPro" id="IPR015943">
    <property type="entry name" value="WD40/YVTN_repeat-like_dom_sf"/>
</dbReference>
<organism evidence="2 3">
    <name type="scientific">Torulaspora delbrueckii</name>
    <name type="common">Yeast</name>
    <name type="synonym">Candida colliculosa</name>
    <dbReference type="NCBI Taxonomy" id="4950"/>
    <lineage>
        <taxon>Eukaryota</taxon>
        <taxon>Fungi</taxon>
        <taxon>Dikarya</taxon>
        <taxon>Ascomycota</taxon>
        <taxon>Saccharomycotina</taxon>
        <taxon>Saccharomycetes</taxon>
        <taxon>Saccharomycetales</taxon>
        <taxon>Saccharomycetaceae</taxon>
        <taxon>Torulaspora</taxon>
    </lineage>
</organism>
<dbReference type="InParanoid" id="G8ZSC6"/>
<evidence type="ECO:0000313" key="3">
    <source>
        <dbReference type="Proteomes" id="UP000005627"/>
    </source>
</evidence>
<dbReference type="AlphaFoldDB" id="G8ZSC6"/>